<organism evidence="7 8">
    <name type="scientific">Lactobacillus gasseri 224-1</name>
    <dbReference type="NCBI Taxonomy" id="679196"/>
    <lineage>
        <taxon>Bacteria</taxon>
        <taxon>Bacillati</taxon>
        <taxon>Bacillota</taxon>
        <taxon>Bacilli</taxon>
        <taxon>Lactobacillales</taxon>
        <taxon>Lactobacillaceae</taxon>
        <taxon>Lactobacillus</taxon>
    </lineage>
</organism>
<keyword evidence="7" id="KW-0689">Ribosomal protein</keyword>
<feature type="binding site" evidence="6">
    <location>
        <position position="118"/>
    </location>
    <ligand>
        <name>S-adenosyl-L-methionine</name>
        <dbReference type="ChEBI" id="CHEBI:59789"/>
    </ligand>
</feature>
<evidence type="ECO:0000256" key="4">
    <source>
        <dbReference type="ARBA" id="ARBA00022679"/>
    </source>
</evidence>
<evidence type="ECO:0000256" key="6">
    <source>
        <dbReference type="HAMAP-Rule" id="MF_00735"/>
    </source>
</evidence>
<keyword evidence="2 6" id="KW-0963">Cytoplasm</keyword>
<dbReference type="Proteomes" id="UP000003684">
    <property type="component" value="Unassembled WGS sequence"/>
</dbReference>
<keyword evidence="7" id="KW-0687">Ribonucleoprotein</keyword>
<dbReference type="GO" id="GO:0005840">
    <property type="term" value="C:ribosome"/>
    <property type="evidence" value="ECO:0007669"/>
    <property type="project" value="UniProtKB-KW"/>
</dbReference>
<dbReference type="Gene3D" id="3.40.50.150">
    <property type="entry name" value="Vaccinia Virus protein VP39"/>
    <property type="match status" value="1"/>
</dbReference>
<dbReference type="CDD" id="cd02440">
    <property type="entry name" value="AdoMet_MTases"/>
    <property type="match status" value="1"/>
</dbReference>
<dbReference type="NCBIfam" id="TIGR00406">
    <property type="entry name" value="prmA"/>
    <property type="match status" value="1"/>
</dbReference>
<dbReference type="EC" id="2.1.1.-" evidence="6"/>
<evidence type="ECO:0000256" key="1">
    <source>
        <dbReference type="ARBA" id="ARBA00009741"/>
    </source>
</evidence>
<comment type="catalytic activity">
    <reaction evidence="6">
        <text>L-lysyl-[protein] + 3 S-adenosyl-L-methionine = N(6),N(6),N(6)-trimethyl-L-lysyl-[protein] + 3 S-adenosyl-L-homocysteine + 3 H(+)</text>
        <dbReference type="Rhea" id="RHEA:54192"/>
        <dbReference type="Rhea" id="RHEA-COMP:9752"/>
        <dbReference type="Rhea" id="RHEA-COMP:13826"/>
        <dbReference type="ChEBI" id="CHEBI:15378"/>
        <dbReference type="ChEBI" id="CHEBI:29969"/>
        <dbReference type="ChEBI" id="CHEBI:57856"/>
        <dbReference type="ChEBI" id="CHEBI:59789"/>
        <dbReference type="ChEBI" id="CHEBI:61961"/>
    </reaction>
</comment>
<keyword evidence="4 6" id="KW-0808">Transferase</keyword>
<accession>D1YJK7</accession>
<dbReference type="InterPro" id="IPR050078">
    <property type="entry name" value="Ribosomal_L11_MeTrfase_PrmA"/>
</dbReference>
<comment type="subcellular location">
    <subcellularLocation>
        <location evidence="6">Cytoplasm</location>
    </subcellularLocation>
</comment>
<dbReference type="HAMAP" id="MF_00735">
    <property type="entry name" value="Methyltr_PrmA"/>
    <property type="match status" value="1"/>
</dbReference>
<dbReference type="AlphaFoldDB" id="D1YJK7"/>
<sequence>MKGYGLNTGEVSISTKEVADEDWNTAWQKYYHVIDFSRHLAIVPEWEDYHPAFSDQKLIRLDPGLAFGTGGHTTTQLVLLAMERALVKPMSVLDIGTGSGILAIAASKLGASHVLGTDISDEAVTAAKENIALNDVNNINVRKANLLKDIDDKYDLIVANILADILLELIPDLDSHLNKEGKVIFSGIDYLQLPKVEKALAENNFEIKMKMQEGRWIGLLIARKPD</sequence>
<name>D1YJK7_LACGS</name>
<evidence type="ECO:0000256" key="3">
    <source>
        <dbReference type="ARBA" id="ARBA00022603"/>
    </source>
</evidence>
<gene>
    <name evidence="6 7" type="primary">prmA</name>
    <name evidence="7" type="ORF">HMPREF9209_1115</name>
</gene>
<dbReference type="PANTHER" id="PTHR43648">
    <property type="entry name" value="ELECTRON TRANSFER FLAVOPROTEIN BETA SUBUNIT LYSINE METHYLTRANSFERASE"/>
    <property type="match status" value="1"/>
</dbReference>
<comment type="similarity">
    <text evidence="1 6">Belongs to the methyltransferase superfamily. PrmA family.</text>
</comment>
<dbReference type="GO" id="GO:0005737">
    <property type="term" value="C:cytoplasm"/>
    <property type="evidence" value="ECO:0007669"/>
    <property type="project" value="UniProtKB-SubCell"/>
</dbReference>
<evidence type="ECO:0000256" key="2">
    <source>
        <dbReference type="ARBA" id="ARBA00022490"/>
    </source>
</evidence>
<evidence type="ECO:0000313" key="8">
    <source>
        <dbReference type="Proteomes" id="UP000003684"/>
    </source>
</evidence>
<feature type="binding site" evidence="6">
    <location>
        <position position="160"/>
    </location>
    <ligand>
        <name>S-adenosyl-L-methionine</name>
        <dbReference type="ChEBI" id="CHEBI:59789"/>
    </ligand>
</feature>
<dbReference type="InterPro" id="IPR004498">
    <property type="entry name" value="Ribosomal_PrmA_MeTrfase"/>
</dbReference>
<comment type="function">
    <text evidence="6">Methylates ribosomal protein L11.</text>
</comment>
<keyword evidence="3 6" id="KW-0489">Methyltransferase</keyword>
<dbReference type="PANTHER" id="PTHR43648:SF1">
    <property type="entry name" value="ELECTRON TRANSFER FLAVOPROTEIN BETA SUBUNIT LYSINE METHYLTRANSFERASE"/>
    <property type="match status" value="1"/>
</dbReference>
<evidence type="ECO:0000256" key="5">
    <source>
        <dbReference type="ARBA" id="ARBA00022691"/>
    </source>
</evidence>
<keyword evidence="5 6" id="KW-0949">S-adenosyl-L-methionine</keyword>
<feature type="binding site" evidence="6">
    <location>
        <position position="75"/>
    </location>
    <ligand>
        <name>S-adenosyl-L-methionine</name>
        <dbReference type="ChEBI" id="CHEBI:59789"/>
    </ligand>
</feature>
<evidence type="ECO:0000313" key="7">
    <source>
        <dbReference type="EMBL" id="EFB62476.1"/>
    </source>
</evidence>
<comment type="caution">
    <text evidence="7">The sequence shown here is derived from an EMBL/GenBank/DDBJ whole genome shotgun (WGS) entry which is preliminary data.</text>
</comment>
<dbReference type="GO" id="GO:0016279">
    <property type="term" value="F:protein-lysine N-methyltransferase activity"/>
    <property type="evidence" value="ECO:0007669"/>
    <property type="project" value="RHEA"/>
</dbReference>
<dbReference type="Pfam" id="PF06325">
    <property type="entry name" value="PrmA"/>
    <property type="match status" value="1"/>
</dbReference>
<dbReference type="EMBL" id="ADFT01000018">
    <property type="protein sequence ID" value="EFB62476.1"/>
    <property type="molecule type" value="Genomic_DNA"/>
</dbReference>
<dbReference type="InterPro" id="IPR029063">
    <property type="entry name" value="SAM-dependent_MTases_sf"/>
</dbReference>
<proteinExistence type="inferred from homology"/>
<protein>
    <recommendedName>
        <fullName evidence="6">Ribosomal protein L11 methyltransferase</fullName>
        <shortName evidence="6">L11 Mtase</shortName>
        <ecNumber evidence="6">2.1.1.-</ecNumber>
    </recommendedName>
</protein>
<dbReference type="GO" id="GO:0032259">
    <property type="term" value="P:methylation"/>
    <property type="evidence" value="ECO:0007669"/>
    <property type="project" value="UniProtKB-KW"/>
</dbReference>
<dbReference type="SUPFAM" id="SSF53335">
    <property type="entry name" value="S-adenosyl-L-methionine-dependent methyltransferases"/>
    <property type="match status" value="1"/>
</dbReference>
<feature type="binding site" evidence="6">
    <location>
        <position position="96"/>
    </location>
    <ligand>
        <name>S-adenosyl-L-methionine</name>
        <dbReference type="ChEBI" id="CHEBI:59789"/>
    </ligand>
</feature>
<reference evidence="7 8" key="1">
    <citation type="submission" date="2009-12" db="EMBL/GenBank/DDBJ databases">
        <title>Genome Sequence of Lactobacillus gasseri 224-1.</title>
        <authorList>
            <person name="Durkin A.S."/>
            <person name="Madupu R."/>
            <person name="Torralba M."/>
            <person name="Methe B."/>
            <person name="Sutton G."/>
            <person name="Strausberg R.L."/>
            <person name="Nelson K.E."/>
        </authorList>
    </citation>
    <scope>NUCLEOTIDE SEQUENCE [LARGE SCALE GENOMIC DNA]</scope>
    <source>
        <strain evidence="7 8">224-1</strain>
    </source>
</reference>